<evidence type="ECO:0000313" key="3">
    <source>
        <dbReference type="Proteomes" id="UP001374535"/>
    </source>
</evidence>
<reference evidence="2 3" key="1">
    <citation type="journal article" date="2023" name="Life. Sci Alliance">
        <title>Evolutionary insights into 3D genome organization and epigenetic landscape of Vigna mungo.</title>
        <authorList>
            <person name="Junaid A."/>
            <person name="Singh B."/>
            <person name="Bhatia S."/>
        </authorList>
    </citation>
    <scope>NUCLEOTIDE SEQUENCE [LARGE SCALE GENOMIC DNA]</scope>
    <source>
        <strain evidence="2">Urdbean</strain>
    </source>
</reference>
<gene>
    <name evidence="2" type="ORF">V8G54_036441</name>
</gene>
<dbReference type="Proteomes" id="UP001374535">
    <property type="component" value="Chromosome 11"/>
</dbReference>
<accession>A0AAQ3RFM1</accession>
<keyword evidence="3" id="KW-1185">Reference proteome</keyword>
<feature type="compositionally biased region" description="Basic and acidic residues" evidence="1">
    <location>
        <begin position="32"/>
        <end position="43"/>
    </location>
</feature>
<dbReference type="EMBL" id="CP144690">
    <property type="protein sequence ID" value="WVY90927.1"/>
    <property type="molecule type" value="Genomic_DNA"/>
</dbReference>
<organism evidence="2 3">
    <name type="scientific">Vigna mungo</name>
    <name type="common">Black gram</name>
    <name type="synonym">Phaseolus mungo</name>
    <dbReference type="NCBI Taxonomy" id="3915"/>
    <lineage>
        <taxon>Eukaryota</taxon>
        <taxon>Viridiplantae</taxon>
        <taxon>Streptophyta</taxon>
        <taxon>Embryophyta</taxon>
        <taxon>Tracheophyta</taxon>
        <taxon>Spermatophyta</taxon>
        <taxon>Magnoliopsida</taxon>
        <taxon>eudicotyledons</taxon>
        <taxon>Gunneridae</taxon>
        <taxon>Pentapetalae</taxon>
        <taxon>rosids</taxon>
        <taxon>fabids</taxon>
        <taxon>Fabales</taxon>
        <taxon>Fabaceae</taxon>
        <taxon>Papilionoideae</taxon>
        <taxon>50 kb inversion clade</taxon>
        <taxon>NPAAA clade</taxon>
        <taxon>indigoferoid/millettioid clade</taxon>
        <taxon>Phaseoleae</taxon>
        <taxon>Vigna</taxon>
    </lineage>
</organism>
<dbReference type="AlphaFoldDB" id="A0AAQ3RFM1"/>
<name>A0AAQ3RFM1_VIGMU</name>
<protein>
    <submittedName>
        <fullName evidence="2">Uncharacterized protein</fullName>
    </submittedName>
</protein>
<evidence type="ECO:0000256" key="1">
    <source>
        <dbReference type="SAM" id="MobiDB-lite"/>
    </source>
</evidence>
<evidence type="ECO:0000313" key="2">
    <source>
        <dbReference type="EMBL" id="WVY90927.1"/>
    </source>
</evidence>
<feature type="region of interest" description="Disordered" evidence="1">
    <location>
        <begin position="25"/>
        <end position="55"/>
    </location>
</feature>
<sequence>MARVTGDAKEEEEFDGLRCVLLDEANSGNAMHESRDEDRADTSDEHDEDGEPREGTMVLRFKKIEASESSRLKVSTGEIAILPRVQDFSPFNVFARHGNYFRYKGFITNTERALEELFVGKEDNYSGVACLNVIAKRIATVFCFCKRIVIAVILEI</sequence>
<proteinExistence type="predicted"/>